<keyword evidence="5" id="KW-1185">Reference proteome</keyword>
<organism evidence="4 5">
    <name type="scientific">Acropora cervicornis</name>
    <name type="common">Staghorn coral</name>
    <dbReference type="NCBI Taxonomy" id="6130"/>
    <lineage>
        <taxon>Eukaryota</taxon>
        <taxon>Metazoa</taxon>
        <taxon>Cnidaria</taxon>
        <taxon>Anthozoa</taxon>
        <taxon>Hexacorallia</taxon>
        <taxon>Scleractinia</taxon>
        <taxon>Astrocoeniina</taxon>
        <taxon>Acroporidae</taxon>
        <taxon>Acropora</taxon>
    </lineage>
</organism>
<dbReference type="Proteomes" id="UP001249851">
    <property type="component" value="Unassembled WGS sequence"/>
</dbReference>
<feature type="region of interest" description="Disordered" evidence="2">
    <location>
        <begin position="1137"/>
        <end position="1166"/>
    </location>
</feature>
<evidence type="ECO:0000256" key="2">
    <source>
        <dbReference type="SAM" id="MobiDB-lite"/>
    </source>
</evidence>
<protein>
    <submittedName>
        <fullName evidence="4">Protein asteroid-like protein 1</fullName>
    </submittedName>
</protein>
<comment type="similarity">
    <text evidence="1">Belongs to the asteroid family.</text>
</comment>
<feature type="domain" description="Asteroid" evidence="3">
    <location>
        <begin position="677"/>
        <end position="790"/>
    </location>
</feature>
<dbReference type="PANTHER" id="PTHR15665">
    <property type="entry name" value="ASTEROID PROTEIN"/>
    <property type="match status" value="1"/>
</dbReference>
<dbReference type="InterPro" id="IPR026832">
    <property type="entry name" value="Asteroid"/>
</dbReference>
<dbReference type="InterPro" id="IPR029060">
    <property type="entry name" value="PIN-like_dom_sf"/>
</dbReference>
<evidence type="ECO:0000313" key="5">
    <source>
        <dbReference type="Proteomes" id="UP001249851"/>
    </source>
</evidence>
<dbReference type="PANTHER" id="PTHR15665:SF1">
    <property type="entry name" value="PROTEIN ASTEROID HOMOLOG 1"/>
    <property type="match status" value="1"/>
</dbReference>
<dbReference type="Gene3D" id="3.40.50.1010">
    <property type="entry name" value="5'-nuclease"/>
    <property type="match status" value="2"/>
</dbReference>
<dbReference type="AlphaFoldDB" id="A0AAD9R221"/>
<comment type="caution">
    <text evidence="4">The sequence shown here is derived from an EMBL/GenBank/DDBJ whole genome shotgun (WGS) entry which is preliminary data.</text>
</comment>
<dbReference type="InterPro" id="IPR039436">
    <property type="entry name" value="Asteroid_dom"/>
</dbReference>
<accession>A0AAD9R221</accession>
<dbReference type="Pfam" id="PF12813">
    <property type="entry name" value="XPG_I_2"/>
    <property type="match status" value="2"/>
</dbReference>
<reference evidence="4" key="1">
    <citation type="journal article" date="2023" name="G3 (Bethesda)">
        <title>Whole genome assembly and annotation of the endangered Caribbean coral Acropora cervicornis.</title>
        <authorList>
            <person name="Selwyn J.D."/>
            <person name="Vollmer S.V."/>
        </authorList>
    </citation>
    <scope>NUCLEOTIDE SEQUENCE</scope>
    <source>
        <strain evidence="4">K2</strain>
    </source>
</reference>
<dbReference type="EMBL" id="JARQWQ010000005">
    <property type="protein sequence ID" value="KAK2571678.1"/>
    <property type="molecule type" value="Genomic_DNA"/>
</dbReference>
<sequence length="1182" mass="132709">MGIPRLTSFVHSTENLWTTIDLHDTKLVIDGMALYFYLYRNSGLDCRCGGQYDEFYQAVVAFFLALKSKHVDCFVVFDGTIDPSGKKLKTIKSRVEESIKVANELSTYEYDVGLFVIPLLSAQVFKQTLRDNSIPFVVCDSEADSEIASLAAAWKCPVLSNDSDFFIFDIEGGYIPLSFLPWKSSPLKAKIYYRSKLASHFRISPELLPLLASLAGNDYVSEDALVDFNSALGRVQTGIYFFGEKEAKFARIASFLRGLPRSCSQEEALKSTLELITSQRSRTTLRHVIELSLQEYKIKESNLLHYFEEGLIHSSLRTLHGKQEIEEWVLPHFRSGKFSIESMNSLTSGRNLLRIQVDNFKERSSNCCSLELRKFVYGILSDVHTDDRKRNITAVEEYDRQGFKFTASSVEPDIKDSVPGLSLVPFLETEQRYNMFLFALDTNTSDAVSSLPKSDILIASSVRYLINHAEPAVKTNHLKALLCCWVLLKNSLSKCKSGEMRPTKSSSTFCLQAAHSFCQWQCVVRDAILLNYTLLEPVPSPHIHEVFSGTLAQSLHGELQKAIDLHDTKLVIDAMALYFYLYRNSGLDCRCGGQYDEFYEAVVAFFVALKSKHVDCFVVFDGTIDPSGKKLETIKSRVEESIAAANKLSRLDDVGLFVIPLLSAQVFKQALRDNSIPFVVCDSEADSEIASLAAAWKCPVLSNDSDFFIFDIEGGYIPLSSLQWKSSPLTAKIYYRSKLASHFRISPELLPLLASLAGNDYVSEDALVNFNSALSRVQTDTYRVGKKGAKFARIASFLRGLPSSCSQEEALKSTLELITSKRSKNTLKRVIKLSLQEYKIKESNLLHYFEKGLIDSSLQTLHGKQEIEEWVLPHFRAGKFSIGGMNSLTSGRNLLGIQVENLKERSSNCCSLGLRKFVYGILSDVGTDDGKRNIKKVEEYNRQRLKFTASSVEPDIKESVPGLSLVPFLEAEQRYNMLLFALDTNTSDVNSLPESDILIASSVRYLINHAEPAVQMNHLKALLCCWVLQKNPLSKSKSGERRPTKSCSMFSLQAAHSFCQWQCVVRDAIVLNYILLEPVPSPHIHEVFCGTLAQNLHGELQKGRSVEELPRVSSSDLQSYRLLYSAVTKDLSDKIATQEHTGGKRTKKKASSSRTKHRTTSVRTNPFAVFLESEKEEVEGDE</sequence>
<evidence type="ECO:0000313" key="4">
    <source>
        <dbReference type="EMBL" id="KAK2571678.1"/>
    </source>
</evidence>
<evidence type="ECO:0000259" key="3">
    <source>
        <dbReference type="Pfam" id="PF12813"/>
    </source>
</evidence>
<proteinExistence type="inferred from homology"/>
<gene>
    <name evidence="4" type="ORF">P5673_003052</name>
</gene>
<reference evidence="4" key="2">
    <citation type="journal article" date="2023" name="Science">
        <title>Genomic signatures of disease resistance in endangered staghorn corals.</title>
        <authorList>
            <person name="Vollmer S.V."/>
            <person name="Selwyn J.D."/>
            <person name="Despard B.A."/>
            <person name="Roesel C.L."/>
        </authorList>
    </citation>
    <scope>NUCLEOTIDE SEQUENCE</scope>
    <source>
        <strain evidence="4">K2</strain>
    </source>
</reference>
<dbReference type="SUPFAM" id="SSF88723">
    <property type="entry name" value="PIN domain-like"/>
    <property type="match status" value="2"/>
</dbReference>
<feature type="compositionally biased region" description="Basic residues" evidence="2">
    <location>
        <begin position="1143"/>
        <end position="1160"/>
    </location>
</feature>
<name>A0AAD9R221_ACRCE</name>
<evidence type="ECO:0000256" key="1">
    <source>
        <dbReference type="ARBA" id="ARBA00007398"/>
    </source>
</evidence>
<feature type="domain" description="Asteroid" evidence="3">
    <location>
        <begin position="135"/>
        <end position="218"/>
    </location>
</feature>